<feature type="region of interest" description="Disordered" evidence="1">
    <location>
        <begin position="495"/>
        <end position="523"/>
    </location>
</feature>
<feature type="region of interest" description="Disordered" evidence="1">
    <location>
        <begin position="1177"/>
        <end position="1214"/>
    </location>
</feature>
<feature type="region of interest" description="Disordered" evidence="1">
    <location>
        <begin position="399"/>
        <end position="418"/>
    </location>
</feature>
<feature type="compositionally biased region" description="Basic residues" evidence="1">
    <location>
        <begin position="501"/>
        <end position="510"/>
    </location>
</feature>
<proteinExistence type="predicted"/>
<protein>
    <submittedName>
        <fullName evidence="2">Uncharacterized protein</fullName>
    </submittedName>
</protein>
<dbReference type="GeneID" id="40310881"/>
<dbReference type="VEuPathDB" id="ToxoDB:BESB_059530"/>
<dbReference type="RefSeq" id="XP_029219075.1">
    <property type="nucleotide sequence ID" value="XM_029364367.1"/>
</dbReference>
<gene>
    <name evidence="2" type="ORF">BESB_059530</name>
</gene>
<keyword evidence="3" id="KW-1185">Reference proteome</keyword>
<dbReference type="AlphaFoldDB" id="A0A2A9MGG2"/>
<feature type="compositionally biased region" description="Low complexity" evidence="1">
    <location>
        <begin position="613"/>
        <end position="630"/>
    </location>
</feature>
<name>A0A2A9MGG2_BESBE</name>
<reference evidence="2 3" key="1">
    <citation type="submission" date="2017-09" db="EMBL/GenBank/DDBJ databases">
        <title>Genome sequencing of Besnoitia besnoiti strain Bb-Ger1.</title>
        <authorList>
            <person name="Schares G."/>
            <person name="Venepally P."/>
            <person name="Lorenzi H.A."/>
        </authorList>
    </citation>
    <scope>NUCLEOTIDE SEQUENCE [LARGE SCALE GENOMIC DNA]</scope>
    <source>
        <strain evidence="2 3">Bb-Ger1</strain>
    </source>
</reference>
<evidence type="ECO:0000313" key="3">
    <source>
        <dbReference type="Proteomes" id="UP000224006"/>
    </source>
</evidence>
<dbReference type="EMBL" id="NWUJ01000005">
    <property type="protein sequence ID" value="PFH35066.1"/>
    <property type="molecule type" value="Genomic_DNA"/>
</dbReference>
<evidence type="ECO:0000313" key="2">
    <source>
        <dbReference type="EMBL" id="PFH35066.1"/>
    </source>
</evidence>
<feature type="compositionally biased region" description="Basic and acidic residues" evidence="1">
    <location>
        <begin position="635"/>
        <end position="667"/>
    </location>
</feature>
<dbReference type="Proteomes" id="UP000224006">
    <property type="component" value="Chromosome V"/>
</dbReference>
<organism evidence="2 3">
    <name type="scientific">Besnoitia besnoiti</name>
    <name type="common">Apicomplexan protozoan</name>
    <dbReference type="NCBI Taxonomy" id="94643"/>
    <lineage>
        <taxon>Eukaryota</taxon>
        <taxon>Sar</taxon>
        <taxon>Alveolata</taxon>
        <taxon>Apicomplexa</taxon>
        <taxon>Conoidasida</taxon>
        <taxon>Coccidia</taxon>
        <taxon>Eucoccidiorida</taxon>
        <taxon>Eimeriorina</taxon>
        <taxon>Sarcocystidae</taxon>
        <taxon>Besnoitia</taxon>
    </lineage>
</organism>
<evidence type="ECO:0000256" key="1">
    <source>
        <dbReference type="SAM" id="MobiDB-lite"/>
    </source>
</evidence>
<feature type="compositionally biased region" description="Low complexity" evidence="1">
    <location>
        <begin position="1177"/>
        <end position="1186"/>
    </location>
</feature>
<dbReference type="OrthoDB" id="331825at2759"/>
<comment type="caution">
    <text evidence="2">The sequence shown here is derived from an EMBL/GenBank/DDBJ whole genome shotgun (WGS) entry which is preliminary data.</text>
</comment>
<dbReference type="KEGG" id="bbes:BESB_059530"/>
<accession>A0A2A9MGG2</accession>
<sequence>MEAASHPQPDSAPREGYVVSQEMDCLPSPADHFERALQVPPSVEVVLHKLLDGLDRAVNAWQVQQLFLLQQELSAFHLSLREQSAKLDAEAQRFVKTETTCTSETNNAAKLPLSSLVFSLLIRLVLRSIANRPLFEEAQPPANASDVASSTASTSSSPFFQQIRRFSLLLHVNEERALFSRYPPLPTLEISEEPLSSSSSLSSCTSLHTFLLTAKASLKAKRIAVEQLFSFLHDSELQNLLTPSIQDFAALELVKIDTTLRALLPALRRTATVLADATATEALRASLRPSFYSFALPGQAQTGGESSAGDEARHEEGSAGVLATRLLALWSTSLRRFLQASLGVYVPSSSDKQRALIDLSFVAFSPAEASPHILEAFLAFCSPASARCLDDGAASLLPADAEPRKRRRHHSQDGDGAGEPLASLDILKEVLLCYRDFIASVFHSLEGAWRASGRARPWRVRSEDEGEEAREREDFYATLEEASSLSPSFSAFIEASDSQERRRRTRHSARTHGDAEAEEPQPFLPLHFPGAAGERPSVVDRLLTSSDDPAGLPHLLRLITCLVDALLARAARAVNATGCLAACPLFDAAKAAEKCPSSAKRARARGHAASSNAAGRSAEQAPARAAPVAGGDAGWRGDCEASAEPEKTTLGRERGDDRADEAPGSRETTDWASVEACVPLAFSLCGSFLKLLRLCVDMGPALASVSPGLAPSAGGSGGVEAFVAEATSACLRRCMHLESLASHLRARRGSNAPSCACSATCAYPRTTRLALGFRCAPALVAVAVLCTRPRTFVVDGEALRDEAVEEQLADETEDSPFALPSLFAAMQADEDFRRDVFSVLAFDSKFSFLLYRLPYSLARGALEFLAAHQPNEARRRWPFYVLLSSVRALYEDRQEDGAWLESAIASTCMHQPAAARASQSLCFPTWQGLQEASLSADGDAFSVVDLYRDLLAGASECEDFVPQRLFFLGLARTLAAGPRLEVSNTTLRLQQQLRHTQMRSFPRAVLLDDIALDMLCASLQCALLGRCQGVLEKIDVFEQVIALVERRLTENFAKHRLFALRTLREVARLLPTLLLAEALTRPLFTQFWSLVFRVDSLLFLPLLSLFRGSEGGTSLLDAQQSSSSEPSFSAGLGALLESLSYELLCRYGPSLLTLQPNTAPPDENVFRALSSLLSSRGAEVPTSSSPVAPPPASPPSAAENGLGGSGEPSAERREKELDLKDLLLVLLAFYVQKQQELAAAATQASSACNPMRLSGDSSPRQVGAAAAVAFGPQDGACL</sequence>
<feature type="region of interest" description="Disordered" evidence="1">
    <location>
        <begin position="606"/>
        <end position="667"/>
    </location>
</feature>